<evidence type="ECO:0000313" key="4">
    <source>
        <dbReference type="Proteomes" id="UP000434172"/>
    </source>
</evidence>
<organism evidence="3 4">
    <name type="scientific">Colletotrichum asianum</name>
    <dbReference type="NCBI Taxonomy" id="702518"/>
    <lineage>
        <taxon>Eukaryota</taxon>
        <taxon>Fungi</taxon>
        <taxon>Dikarya</taxon>
        <taxon>Ascomycota</taxon>
        <taxon>Pezizomycotina</taxon>
        <taxon>Sordariomycetes</taxon>
        <taxon>Hypocreomycetidae</taxon>
        <taxon>Glomerellales</taxon>
        <taxon>Glomerellaceae</taxon>
        <taxon>Colletotrichum</taxon>
        <taxon>Colletotrichum gloeosporioides species complex</taxon>
    </lineage>
</organism>
<comment type="caution">
    <text evidence="3">The sequence shown here is derived from an EMBL/GenBank/DDBJ whole genome shotgun (WGS) entry which is preliminary data.</text>
</comment>
<keyword evidence="2" id="KW-0812">Transmembrane</keyword>
<gene>
    <name evidence="3" type="ORF">GQ607_004899</name>
</gene>
<dbReference type="OrthoDB" id="4844401at2759"/>
<accession>A0A8H3WK34</accession>
<dbReference type="EMBL" id="WOWK01000021">
    <property type="protein sequence ID" value="KAF0327690.1"/>
    <property type="molecule type" value="Genomic_DNA"/>
</dbReference>
<protein>
    <submittedName>
        <fullName evidence="3">Uncharacterized protein</fullName>
    </submittedName>
</protein>
<name>A0A8H3WK34_9PEZI</name>
<keyword evidence="2" id="KW-1133">Transmembrane helix</keyword>
<dbReference type="AlphaFoldDB" id="A0A8H3WK34"/>
<keyword evidence="4" id="KW-1185">Reference proteome</keyword>
<feature type="transmembrane region" description="Helical" evidence="2">
    <location>
        <begin position="105"/>
        <end position="128"/>
    </location>
</feature>
<reference evidence="3 4" key="1">
    <citation type="submission" date="2019-12" db="EMBL/GenBank/DDBJ databases">
        <title>A genome sequence resource for the geographically widespread anthracnose pathogen Colletotrichum asianum.</title>
        <authorList>
            <person name="Meng Y."/>
        </authorList>
    </citation>
    <scope>NUCLEOTIDE SEQUENCE [LARGE SCALE GENOMIC DNA]</scope>
    <source>
        <strain evidence="3 4">ICMP 18580</strain>
    </source>
</reference>
<dbReference type="Proteomes" id="UP000434172">
    <property type="component" value="Unassembled WGS sequence"/>
</dbReference>
<keyword evidence="2" id="KW-0472">Membrane</keyword>
<evidence type="ECO:0000313" key="3">
    <source>
        <dbReference type="EMBL" id="KAF0327690.1"/>
    </source>
</evidence>
<feature type="region of interest" description="Disordered" evidence="1">
    <location>
        <begin position="19"/>
        <end position="38"/>
    </location>
</feature>
<evidence type="ECO:0000256" key="1">
    <source>
        <dbReference type="SAM" id="MobiDB-lite"/>
    </source>
</evidence>
<evidence type="ECO:0000256" key="2">
    <source>
        <dbReference type="SAM" id="Phobius"/>
    </source>
</evidence>
<feature type="transmembrane region" description="Helical" evidence="2">
    <location>
        <begin position="162"/>
        <end position="180"/>
    </location>
</feature>
<sequence>MPPVNKYLEFQRAVAHAAAPPDADGGSTHHTPHLNPCTPKGIAVGRDQALAETSSAIMNKVAILTSSTHEPGVNIRQRSLIALFGPTFDLAVRFQRLVAIAPSLLFVYGHLLATSTLTSTVVAARLFVAHSAYVSRKSLSALRFSMRTAWNSKKIRHMRKKVFMEFATTILGPGGNMLIIMVFWPGWFLILGAILAVRLFAG</sequence>
<proteinExistence type="predicted"/>